<dbReference type="InterPro" id="IPR045518">
    <property type="entry name" value="2EXR"/>
</dbReference>
<keyword evidence="3" id="KW-1185">Reference proteome</keyword>
<dbReference type="Proteomes" id="UP000078576">
    <property type="component" value="Unassembled WGS sequence"/>
</dbReference>
<dbReference type="AlphaFoldDB" id="A0A194VC60"/>
<proteinExistence type="predicted"/>
<evidence type="ECO:0000313" key="3">
    <source>
        <dbReference type="Proteomes" id="UP000078576"/>
    </source>
</evidence>
<reference evidence="3" key="1">
    <citation type="submission" date="2014-12" db="EMBL/GenBank/DDBJ databases">
        <title>Genome Sequence of Valsa Canker Pathogens Uncovers a Specific Adaption of Colonization on Woody Bark.</title>
        <authorList>
            <person name="Yin Z."/>
            <person name="Liu H."/>
            <person name="Gao X."/>
            <person name="Li Z."/>
            <person name="Song N."/>
            <person name="Ke X."/>
            <person name="Dai Q."/>
            <person name="Wu Y."/>
            <person name="Sun Y."/>
            <person name="Xu J.-R."/>
            <person name="Kang Z.K."/>
            <person name="Wang L."/>
            <person name="Huang L."/>
        </authorList>
    </citation>
    <scope>NUCLEOTIDE SEQUENCE [LARGE SCALE GENOMIC DNA]</scope>
    <source>
        <strain evidence="3">SXYL134</strain>
    </source>
</reference>
<organism evidence="2 3">
    <name type="scientific">Cytospora mali</name>
    <name type="common">Apple Valsa canker fungus</name>
    <name type="synonym">Valsa mali</name>
    <dbReference type="NCBI Taxonomy" id="578113"/>
    <lineage>
        <taxon>Eukaryota</taxon>
        <taxon>Fungi</taxon>
        <taxon>Dikarya</taxon>
        <taxon>Ascomycota</taxon>
        <taxon>Pezizomycotina</taxon>
        <taxon>Sordariomycetes</taxon>
        <taxon>Sordariomycetidae</taxon>
        <taxon>Diaporthales</taxon>
        <taxon>Cytosporaceae</taxon>
        <taxon>Cytospora</taxon>
    </lineage>
</organism>
<dbReference type="OrthoDB" id="3469466at2759"/>
<dbReference type="EMBL" id="KN714778">
    <property type="protein sequence ID" value="KUI61478.1"/>
    <property type="molecule type" value="Genomic_DNA"/>
</dbReference>
<evidence type="ECO:0000259" key="1">
    <source>
        <dbReference type="Pfam" id="PF20150"/>
    </source>
</evidence>
<sequence length="401" mass="46355">MDDTGATIELSSNPVDNNPVRLYNYVHFRPGPACDSWPLFSLLLPELRLHIWELFLQRYRMIKLGICVDEEEDNDDDDLQSHYYTERNYLGNIISGGNSSLSIEGRGYADAALPSPLLWVNSEARHAALKFYRVRLPFPRQNGERVLYLSPEYDVLYVRPMLEPEPRPEPRAIVLVDFLHDVKAYDHKDQGHSSYDSPSLIPAILHPTAALSFAIILSRLRSILCVVGFRGCMRAVSDQMLWPHFAQTFPLRRRGSPTGAFDWLESDPRLGVQLDLRRVALDGDPRCVARAWDKLEKAFGVERTKAEVQHPREGSREELAEHLRREAEHWDHMRSFYSTTILEIQRHGMIDAEMYERMERLPSTAVGMWLFRADAFKEPQDIARFCWNLSAVRPGLLLFEY</sequence>
<feature type="domain" description="2EXR" evidence="1">
    <location>
        <begin position="38"/>
        <end position="156"/>
    </location>
</feature>
<dbReference type="STRING" id="694573.A0A194VC60"/>
<protein>
    <recommendedName>
        <fullName evidence="1">2EXR domain-containing protein</fullName>
    </recommendedName>
</protein>
<accession>A0A194VC60</accession>
<name>A0A194VC60_CYTMA</name>
<dbReference type="Pfam" id="PF20150">
    <property type="entry name" value="2EXR"/>
    <property type="match status" value="1"/>
</dbReference>
<gene>
    <name evidence="2" type="ORF">VP1G_08678</name>
</gene>
<evidence type="ECO:0000313" key="2">
    <source>
        <dbReference type="EMBL" id="KUI61478.1"/>
    </source>
</evidence>